<organism evidence="3 4">
    <name type="scientific">Coptis chinensis</name>
    <dbReference type="NCBI Taxonomy" id="261450"/>
    <lineage>
        <taxon>Eukaryota</taxon>
        <taxon>Viridiplantae</taxon>
        <taxon>Streptophyta</taxon>
        <taxon>Embryophyta</taxon>
        <taxon>Tracheophyta</taxon>
        <taxon>Spermatophyta</taxon>
        <taxon>Magnoliopsida</taxon>
        <taxon>Ranunculales</taxon>
        <taxon>Ranunculaceae</taxon>
        <taxon>Coptidoideae</taxon>
        <taxon>Coptis</taxon>
    </lineage>
</organism>
<dbReference type="PANTHER" id="PTHR31907">
    <property type="entry name" value="MLP-LIKE PROTEIN 423"/>
    <property type="match status" value="1"/>
</dbReference>
<proteinExistence type="predicted"/>
<dbReference type="Pfam" id="PF00407">
    <property type="entry name" value="Bet_v_1"/>
    <property type="match status" value="1"/>
</dbReference>
<feature type="transmembrane region" description="Helical" evidence="1">
    <location>
        <begin position="118"/>
        <end position="138"/>
    </location>
</feature>
<keyword evidence="1" id="KW-0812">Transmembrane</keyword>
<dbReference type="Gene3D" id="3.30.530.20">
    <property type="match status" value="1"/>
</dbReference>
<dbReference type="SMART" id="SM01037">
    <property type="entry name" value="Bet_v_1"/>
    <property type="match status" value="1"/>
</dbReference>
<name>A0A835MBB5_9MAGN</name>
<dbReference type="GO" id="GO:0006952">
    <property type="term" value="P:defense response"/>
    <property type="evidence" value="ECO:0007669"/>
    <property type="project" value="InterPro"/>
</dbReference>
<dbReference type="AlphaFoldDB" id="A0A835MBB5"/>
<keyword evidence="4" id="KW-1185">Reference proteome</keyword>
<evidence type="ECO:0000313" key="4">
    <source>
        <dbReference type="Proteomes" id="UP000631114"/>
    </source>
</evidence>
<dbReference type="InterPro" id="IPR000916">
    <property type="entry name" value="Bet_v_I/MLP"/>
</dbReference>
<dbReference type="Proteomes" id="UP000631114">
    <property type="component" value="Unassembled WGS sequence"/>
</dbReference>
<evidence type="ECO:0000256" key="1">
    <source>
        <dbReference type="SAM" id="Phobius"/>
    </source>
</evidence>
<evidence type="ECO:0000313" key="3">
    <source>
        <dbReference type="EMBL" id="KAF9626333.1"/>
    </source>
</evidence>
<comment type="caution">
    <text evidence="3">The sequence shown here is derived from an EMBL/GenBank/DDBJ whole genome shotgun (WGS) entry which is preliminary data.</text>
</comment>
<keyword evidence="1" id="KW-0472">Membrane</keyword>
<reference evidence="3 4" key="1">
    <citation type="submission" date="2020-10" db="EMBL/GenBank/DDBJ databases">
        <title>The Coptis chinensis genome and diversification of protoberbering-type alkaloids.</title>
        <authorList>
            <person name="Wang B."/>
            <person name="Shu S."/>
            <person name="Song C."/>
            <person name="Liu Y."/>
        </authorList>
    </citation>
    <scope>NUCLEOTIDE SEQUENCE [LARGE SCALE GENOMIC DNA]</scope>
    <source>
        <strain evidence="3">HL-2020</strain>
        <tissue evidence="3">Leaf</tissue>
    </source>
</reference>
<keyword evidence="1" id="KW-1133">Transmembrane helix</keyword>
<dbReference type="InterPro" id="IPR051761">
    <property type="entry name" value="MLP-like_ligand-binding"/>
</dbReference>
<gene>
    <name evidence="3" type="ORF">IFM89_032182</name>
</gene>
<evidence type="ECO:0000259" key="2">
    <source>
        <dbReference type="SMART" id="SM01037"/>
    </source>
</evidence>
<dbReference type="OrthoDB" id="1858121at2759"/>
<dbReference type="SUPFAM" id="SSF55961">
    <property type="entry name" value="Bet v1-like"/>
    <property type="match status" value="1"/>
</dbReference>
<dbReference type="EMBL" id="JADFTS010000001">
    <property type="protein sequence ID" value="KAF9626333.1"/>
    <property type="molecule type" value="Genomic_DNA"/>
</dbReference>
<protein>
    <recommendedName>
        <fullName evidence="2">Bet v I/Major latex protein domain-containing protein</fullName>
    </recommendedName>
</protein>
<accession>A0A835MBB5</accession>
<sequence length="142" mass="16085">MEVKSGSSAHRFWEAVMDFTSLLPPKNGKVLERDEFSVGSPVVAFAKGKVRLVYNANQIMVNGVIDGELTSLYKNIKDKIQVIPKGDGNIMKWSIEFENVNKEIPDPNMFQDYAGKMLIGLDAYIFFFLLVNFIYVFMGMDT</sequence>
<feature type="domain" description="Bet v I/Major latex protein" evidence="2">
    <location>
        <begin position="1"/>
        <end position="128"/>
    </location>
</feature>
<dbReference type="InterPro" id="IPR023393">
    <property type="entry name" value="START-like_dom_sf"/>
</dbReference>